<reference evidence="7" key="1">
    <citation type="submission" date="2025-08" db="UniProtKB">
        <authorList>
            <consortium name="RefSeq"/>
        </authorList>
    </citation>
    <scope>IDENTIFICATION</scope>
    <source>
        <tissue evidence="7">Whole body</tissue>
    </source>
</reference>
<evidence type="ECO:0000256" key="3">
    <source>
        <dbReference type="ARBA" id="ARBA00016840"/>
    </source>
</evidence>
<proteinExistence type="inferred from homology"/>
<evidence type="ECO:0000256" key="5">
    <source>
        <dbReference type="ARBA" id="ARBA00023212"/>
    </source>
</evidence>
<evidence type="ECO:0000313" key="7">
    <source>
        <dbReference type="RefSeq" id="XP_024872896.1"/>
    </source>
</evidence>
<evidence type="ECO:0000256" key="2">
    <source>
        <dbReference type="ARBA" id="ARBA00010305"/>
    </source>
</evidence>
<evidence type="ECO:0000256" key="4">
    <source>
        <dbReference type="ARBA" id="ARBA00022490"/>
    </source>
</evidence>
<dbReference type="RefSeq" id="XP_024872896.1">
    <property type="nucleotide sequence ID" value="XM_025017128.1"/>
</dbReference>
<dbReference type="Pfam" id="PF12309">
    <property type="entry name" value="KBP_C"/>
    <property type="match status" value="1"/>
</dbReference>
<dbReference type="GeneID" id="112455308"/>
<evidence type="ECO:0000256" key="1">
    <source>
        <dbReference type="ARBA" id="ARBA00004245"/>
    </source>
</evidence>
<organism evidence="6 7">
    <name type="scientific">Temnothorax curvispinosus</name>
    <dbReference type="NCBI Taxonomy" id="300111"/>
    <lineage>
        <taxon>Eukaryota</taxon>
        <taxon>Metazoa</taxon>
        <taxon>Ecdysozoa</taxon>
        <taxon>Arthropoda</taxon>
        <taxon>Hexapoda</taxon>
        <taxon>Insecta</taxon>
        <taxon>Pterygota</taxon>
        <taxon>Neoptera</taxon>
        <taxon>Endopterygota</taxon>
        <taxon>Hymenoptera</taxon>
        <taxon>Apocrita</taxon>
        <taxon>Aculeata</taxon>
        <taxon>Formicoidea</taxon>
        <taxon>Formicidae</taxon>
        <taxon>Myrmicinae</taxon>
        <taxon>Temnothorax</taxon>
    </lineage>
</organism>
<dbReference type="GO" id="GO:0005856">
    <property type="term" value="C:cytoskeleton"/>
    <property type="evidence" value="ECO:0007669"/>
    <property type="project" value="UniProtKB-SubCell"/>
</dbReference>
<dbReference type="Proteomes" id="UP000504618">
    <property type="component" value="Unplaced"/>
</dbReference>
<dbReference type="PANTHER" id="PTHR46321:SF1">
    <property type="entry name" value="KIF-BINDING PROTEIN"/>
    <property type="match status" value="1"/>
</dbReference>
<dbReference type="PANTHER" id="PTHR46321">
    <property type="entry name" value="KIF1-BINDING PROTEIN"/>
    <property type="match status" value="1"/>
</dbReference>
<protein>
    <recommendedName>
        <fullName evidence="3">KIF-binding protein</fullName>
    </recommendedName>
</protein>
<sequence>MFAFLRQVMEERCAILQLETVLAESAISMTISKKFLGVLQLSFEVKYMDEDIKLAKKRKKIKAIEEKMNVLYQNVMDVSRDAKLDDIVALSNAYYNIGLEYISSTDTDDLKTAVQCFTRCLTLLGDKMLDRKAILTSIGALNELHLVWDVVEEGKYNVIYLNTALERYVTYTLEDNYPDPIHIASFVGIKEKESNPRIILNTLHHTTLQEFGRQYLKRSKDNHAFVKYIHDILNIRLRDMVADKTKFDDKCLDMALTLFNLSRYFLANGRFAEAKSHIAIGDYVICTFHADKLKITRKKSKDFSHLSESYDYASANSARAWGSYGVSLLRFWMEKFSQNKKSKSSEVQNHISKLKIKYQDSNLIFSALEKKLEHLTLEITKTCILNLADAKLVFVKTLRQLETAKEYFTADTDIENYAKIMLKISDTYKYLAGFEEQRGEQIKLHKRRVECLEDARRKFQAITVNDRELQIYKRIWYEIVTSCSTVMDLMVEETYYDELFEELSMKADQYAKIIRENIDLYLNAV</sequence>
<accession>A0A6J1PUK1</accession>
<dbReference type="InterPro" id="IPR022083">
    <property type="entry name" value="KBP"/>
</dbReference>
<dbReference type="AlphaFoldDB" id="A0A6J1PUK1"/>
<comment type="similarity">
    <text evidence="2">Belongs to the KIF-binding protein family.</text>
</comment>
<name>A0A6J1PUK1_9HYME</name>
<evidence type="ECO:0000313" key="6">
    <source>
        <dbReference type="Proteomes" id="UP000504618"/>
    </source>
</evidence>
<keyword evidence="5" id="KW-0206">Cytoskeleton</keyword>
<dbReference type="OrthoDB" id="7554758at2759"/>
<comment type="subcellular location">
    <subcellularLocation>
        <location evidence="1">Cytoplasm</location>
        <location evidence="1">Cytoskeleton</location>
    </subcellularLocation>
</comment>
<keyword evidence="6" id="KW-1185">Reference proteome</keyword>
<gene>
    <name evidence="7" type="primary">LOC112455308</name>
</gene>
<keyword evidence="4" id="KW-0963">Cytoplasm</keyword>